<gene>
    <name evidence="2" type="ORF">TCEB3V08_LOCUS2511</name>
</gene>
<sequence length="107" mass="11889">MQLLIGVETPTTPTQAKKEVKEVSRFGKRTGGSARRPNECFVLEPSEMIVLEQRREGLFRVQDTVLVCTRIGGDFEGLGLLWPLRALVFQEKENSGLEVAPTPYVAA</sequence>
<dbReference type="EMBL" id="OC317019">
    <property type="protein sequence ID" value="CAD7394590.1"/>
    <property type="molecule type" value="Genomic_DNA"/>
</dbReference>
<dbReference type="AlphaFoldDB" id="A0A7R9CFY1"/>
<accession>A0A7R9CFY1</accession>
<evidence type="ECO:0000313" key="2">
    <source>
        <dbReference type="EMBL" id="CAD7394590.1"/>
    </source>
</evidence>
<evidence type="ECO:0000256" key="1">
    <source>
        <dbReference type="SAM" id="MobiDB-lite"/>
    </source>
</evidence>
<proteinExistence type="predicted"/>
<name>A0A7R9CFY1_TIMCR</name>
<feature type="compositionally biased region" description="Basic and acidic residues" evidence="1">
    <location>
        <begin position="16"/>
        <end position="25"/>
    </location>
</feature>
<protein>
    <submittedName>
        <fullName evidence="2">Uncharacterized protein</fullName>
    </submittedName>
</protein>
<organism evidence="2">
    <name type="scientific">Timema cristinae</name>
    <name type="common">Walking stick</name>
    <dbReference type="NCBI Taxonomy" id="61476"/>
    <lineage>
        <taxon>Eukaryota</taxon>
        <taxon>Metazoa</taxon>
        <taxon>Ecdysozoa</taxon>
        <taxon>Arthropoda</taxon>
        <taxon>Hexapoda</taxon>
        <taxon>Insecta</taxon>
        <taxon>Pterygota</taxon>
        <taxon>Neoptera</taxon>
        <taxon>Polyneoptera</taxon>
        <taxon>Phasmatodea</taxon>
        <taxon>Timematodea</taxon>
        <taxon>Timematoidea</taxon>
        <taxon>Timematidae</taxon>
        <taxon>Timema</taxon>
    </lineage>
</organism>
<reference evidence="2" key="1">
    <citation type="submission" date="2020-11" db="EMBL/GenBank/DDBJ databases">
        <authorList>
            <person name="Tran Van P."/>
        </authorList>
    </citation>
    <scope>NUCLEOTIDE SEQUENCE</scope>
</reference>
<feature type="region of interest" description="Disordered" evidence="1">
    <location>
        <begin position="14"/>
        <end position="33"/>
    </location>
</feature>